<dbReference type="AlphaFoldDB" id="A0A9Q8VEV1"/>
<dbReference type="SMART" id="SM00173">
    <property type="entry name" value="RAS"/>
    <property type="match status" value="1"/>
</dbReference>
<dbReference type="OrthoDB" id="5976022at2759"/>
<evidence type="ECO:0000256" key="9">
    <source>
        <dbReference type="ARBA" id="ARBA00023136"/>
    </source>
</evidence>
<dbReference type="GO" id="GO:2000114">
    <property type="term" value="P:regulation of establishment of cell polarity"/>
    <property type="evidence" value="ECO:0007669"/>
    <property type="project" value="UniProtKB-ARBA"/>
</dbReference>
<dbReference type="GO" id="GO:0003925">
    <property type="term" value="F:G protein activity"/>
    <property type="evidence" value="ECO:0007669"/>
    <property type="project" value="UniProtKB-EC"/>
</dbReference>
<keyword evidence="11" id="KW-0636">Prenylation</keyword>
<proteinExistence type="inferred from homology"/>
<dbReference type="SMART" id="SM00175">
    <property type="entry name" value="RAB"/>
    <property type="match status" value="1"/>
</dbReference>
<dbReference type="GeneID" id="72072005"/>
<dbReference type="GO" id="GO:0005525">
    <property type="term" value="F:GTP binding"/>
    <property type="evidence" value="ECO:0007669"/>
    <property type="project" value="UniProtKB-KW"/>
</dbReference>
<evidence type="ECO:0000256" key="3">
    <source>
        <dbReference type="ARBA" id="ARBA00011984"/>
    </source>
</evidence>
<accession>A0A9Q8VEV1</accession>
<protein>
    <recommendedName>
        <fullName evidence="13">Ras-related protein RSR1</fullName>
        <ecNumber evidence="3">3.6.5.2</ecNumber>
    </recommendedName>
</protein>
<reference evidence="14" key="1">
    <citation type="submission" date="2021-11" db="EMBL/GenBank/DDBJ databases">
        <title>Purpureocillium_takamizusanense_genome.</title>
        <authorList>
            <person name="Nguyen N.-H."/>
        </authorList>
    </citation>
    <scope>NUCLEOTIDE SEQUENCE</scope>
    <source>
        <strain evidence="14">PT3</strain>
    </source>
</reference>
<dbReference type="RefSeq" id="XP_047847786.1">
    <property type="nucleotide sequence ID" value="XM_047991773.1"/>
</dbReference>
<dbReference type="SUPFAM" id="SSF52540">
    <property type="entry name" value="P-loop containing nucleoside triphosphate hydrolases"/>
    <property type="match status" value="1"/>
</dbReference>
<evidence type="ECO:0000256" key="2">
    <source>
        <dbReference type="ARBA" id="ARBA00008344"/>
    </source>
</evidence>
<dbReference type="EC" id="3.6.5.2" evidence="3"/>
<organism evidence="14 15">
    <name type="scientific">Purpureocillium takamizusanense</name>
    <dbReference type="NCBI Taxonomy" id="2060973"/>
    <lineage>
        <taxon>Eukaryota</taxon>
        <taxon>Fungi</taxon>
        <taxon>Dikarya</taxon>
        <taxon>Ascomycota</taxon>
        <taxon>Pezizomycotina</taxon>
        <taxon>Sordariomycetes</taxon>
        <taxon>Hypocreomycetidae</taxon>
        <taxon>Hypocreales</taxon>
        <taxon>Ophiocordycipitaceae</taxon>
        <taxon>Purpureocillium</taxon>
    </lineage>
</organism>
<dbReference type="SMART" id="SM00176">
    <property type="entry name" value="RAN"/>
    <property type="match status" value="1"/>
</dbReference>
<keyword evidence="6" id="KW-0547">Nucleotide-binding</keyword>
<keyword evidence="8" id="KW-0342">GTP-binding</keyword>
<evidence type="ECO:0000256" key="8">
    <source>
        <dbReference type="ARBA" id="ARBA00023134"/>
    </source>
</evidence>
<dbReference type="EMBL" id="CP086364">
    <property type="protein sequence ID" value="UNI24305.1"/>
    <property type="molecule type" value="Genomic_DNA"/>
</dbReference>
<evidence type="ECO:0000313" key="15">
    <source>
        <dbReference type="Proteomes" id="UP000829364"/>
    </source>
</evidence>
<dbReference type="InterPro" id="IPR005225">
    <property type="entry name" value="Small_GTP-bd"/>
</dbReference>
<dbReference type="InterPro" id="IPR027417">
    <property type="entry name" value="P-loop_NTPase"/>
</dbReference>
<gene>
    <name evidence="14" type="primary">RSR1</name>
    <name evidence="14" type="ORF">JDV02_010060</name>
</gene>
<evidence type="ECO:0000256" key="11">
    <source>
        <dbReference type="ARBA" id="ARBA00023289"/>
    </source>
</evidence>
<evidence type="ECO:0000256" key="1">
    <source>
        <dbReference type="ARBA" id="ARBA00004342"/>
    </source>
</evidence>
<dbReference type="Pfam" id="PF00071">
    <property type="entry name" value="Ras"/>
    <property type="match status" value="1"/>
</dbReference>
<comment type="similarity">
    <text evidence="2">Belongs to the small GTPase superfamily. Ras family.</text>
</comment>
<dbReference type="GO" id="GO:0005886">
    <property type="term" value="C:plasma membrane"/>
    <property type="evidence" value="ECO:0007669"/>
    <property type="project" value="UniProtKB-SubCell"/>
</dbReference>
<evidence type="ECO:0000313" key="14">
    <source>
        <dbReference type="EMBL" id="UNI24305.1"/>
    </source>
</evidence>
<dbReference type="Gene3D" id="3.40.50.300">
    <property type="entry name" value="P-loop containing nucleotide triphosphate hydrolases"/>
    <property type="match status" value="1"/>
</dbReference>
<evidence type="ECO:0000256" key="10">
    <source>
        <dbReference type="ARBA" id="ARBA00023288"/>
    </source>
</evidence>
<dbReference type="Proteomes" id="UP000829364">
    <property type="component" value="Chromosome 11"/>
</dbReference>
<keyword evidence="4" id="KW-1003">Cell membrane</keyword>
<keyword evidence="9" id="KW-0472">Membrane</keyword>
<comment type="catalytic activity">
    <reaction evidence="12">
        <text>GTP + H2O = GDP + phosphate + H(+)</text>
        <dbReference type="Rhea" id="RHEA:19669"/>
        <dbReference type="ChEBI" id="CHEBI:15377"/>
        <dbReference type="ChEBI" id="CHEBI:15378"/>
        <dbReference type="ChEBI" id="CHEBI:37565"/>
        <dbReference type="ChEBI" id="CHEBI:43474"/>
        <dbReference type="ChEBI" id="CHEBI:58189"/>
        <dbReference type="EC" id="3.6.5.2"/>
    </reaction>
</comment>
<dbReference type="PROSITE" id="PS51421">
    <property type="entry name" value="RAS"/>
    <property type="match status" value="1"/>
</dbReference>
<sequence length="219" mass="24783">MAPRYHVSASRELHVVVLGAGGVGKSCLTAQFVHNEWIESYDPTIEDSYRTQVQVDGRQVVLEILDTAGTEQFVAMRDLYMKTGQGFLLVFSITSPSSLTELAGLREEIIRIKDDENVPMVIVGNKADLEEGRVVPRAKGFSISQKWGAPYYESSARTRTNVDEVFIDLCRQMLRKDDDYNIGPEADDGGFKFDAFRGSGKKRRRMRIRDHHHQKCVIL</sequence>
<dbReference type="InterPro" id="IPR020849">
    <property type="entry name" value="Small_GTPase_Ras-type"/>
</dbReference>
<keyword evidence="15" id="KW-1185">Reference proteome</keyword>
<dbReference type="GO" id="GO:0007165">
    <property type="term" value="P:signal transduction"/>
    <property type="evidence" value="ECO:0007669"/>
    <property type="project" value="InterPro"/>
</dbReference>
<dbReference type="PANTHER" id="PTHR24070">
    <property type="entry name" value="RAS, DI-RAS, AND RHEB FAMILY MEMBERS OF SMALL GTPASE SUPERFAMILY"/>
    <property type="match status" value="1"/>
</dbReference>
<dbReference type="PRINTS" id="PR00449">
    <property type="entry name" value="RASTRNSFRMNG"/>
</dbReference>
<evidence type="ECO:0000256" key="6">
    <source>
        <dbReference type="ARBA" id="ARBA00022741"/>
    </source>
</evidence>
<keyword evidence="5" id="KW-0488">Methylation</keyword>
<evidence type="ECO:0000256" key="4">
    <source>
        <dbReference type="ARBA" id="ARBA00022475"/>
    </source>
</evidence>
<dbReference type="PROSITE" id="PS51419">
    <property type="entry name" value="RAB"/>
    <property type="match status" value="1"/>
</dbReference>
<dbReference type="PROSITE" id="PS51420">
    <property type="entry name" value="RHO"/>
    <property type="match status" value="1"/>
</dbReference>
<name>A0A9Q8VEV1_9HYPO</name>
<dbReference type="FunFam" id="3.40.50.300:FF:000631">
    <property type="entry name" value="Ras small monomeric GTPase"/>
    <property type="match status" value="1"/>
</dbReference>
<keyword evidence="10" id="KW-0449">Lipoprotein</keyword>
<dbReference type="InterPro" id="IPR001806">
    <property type="entry name" value="Small_GTPase"/>
</dbReference>
<dbReference type="NCBIfam" id="TIGR00231">
    <property type="entry name" value="small_GTP"/>
    <property type="match status" value="1"/>
</dbReference>
<dbReference type="KEGG" id="ptkz:JDV02_010060"/>
<dbReference type="SMART" id="SM00174">
    <property type="entry name" value="RHO"/>
    <property type="match status" value="1"/>
</dbReference>
<evidence type="ECO:0000256" key="13">
    <source>
        <dbReference type="ARBA" id="ARBA00072720"/>
    </source>
</evidence>
<evidence type="ECO:0000256" key="7">
    <source>
        <dbReference type="ARBA" id="ARBA00022801"/>
    </source>
</evidence>
<evidence type="ECO:0000256" key="12">
    <source>
        <dbReference type="ARBA" id="ARBA00048098"/>
    </source>
</evidence>
<comment type="subcellular location">
    <subcellularLocation>
        <location evidence="1">Cell membrane</location>
        <topology evidence="1">Lipid-anchor</topology>
        <orientation evidence="1">Cytoplasmic side</orientation>
    </subcellularLocation>
</comment>
<keyword evidence="7" id="KW-0378">Hydrolase</keyword>
<evidence type="ECO:0000256" key="5">
    <source>
        <dbReference type="ARBA" id="ARBA00022481"/>
    </source>
</evidence>